<feature type="compositionally biased region" description="Acidic residues" evidence="7">
    <location>
        <begin position="137"/>
        <end position="183"/>
    </location>
</feature>
<dbReference type="AlphaFoldDB" id="A0A8B8UUS1"/>
<proteinExistence type="inferred from homology"/>
<evidence type="ECO:0000256" key="7">
    <source>
        <dbReference type="SAM" id="MobiDB-lite"/>
    </source>
</evidence>
<evidence type="ECO:0000256" key="6">
    <source>
        <dbReference type="SAM" id="Coils"/>
    </source>
</evidence>
<dbReference type="GeneID" id="54631816"/>
<feature type="compositionally biased region" description="Basic and acidic residues" evidence="7">
    <location>
        <begin position="91"/>
        <end position="110"/>
    </location>
</feature>
<dbReference type="InterPro" id="IPR008610">
    <property type="entry name" value="Ebp2"/>
</dbReference>
<feature type="compositionally biased region" description="Basic residues" evidence="7">
    <location>
        <begin position="407"/>
        <end position="425"/>
    </location>
</feature>
<feature type="compositionally biased region" description="Acidic residues" evidence="7">
    <location>
        <begin position="111"/>
        <end position="122"/>
    </location>
</feature>
<reference evidence="8" key="1">
    <citation type="journal article" date="2017" name="Nat. Genet.">
        <title>Contrasting evolutionary genome dynamics between domesticated and wild yeasts.</title>
        <authorList>
            <person name="Yue J.X."/>
            <person name="Li J."/>
            <person name="Aigrain L."/>
            <person name="Hallin J."/>
            <person name="Persson K."/>
            <person name="Oliver K."/>
            <person name="Bergstrom A."/>
            <person name="Coupland P."/>
            <person name="Warringer J."/>
            <person name="Lagomarsino M.C."/>
            <person name="Fischer G."/>
            <person name="Durbin R."/>
            <person name="Liti G."/>
        </authorList>
    </citation>
    <scope>NUCLEOTIDE SEQUENCE</scope>
    <source>
        <strain evidence="8">CBS432</strain>
    </source>
</reference>
<dbReference type="GO" id="GO:0030687">
    <property type="term" value="C:preribosome, large subunit precursor"/>
    <property type="evidence" value="ECO:0007669"/>
    <property type="project" value="TreeGrafter"/>
</dbReference>
<evidence type="ECO:0000256" key="3">
    <source>
        <dbReference type="ARBA" id="ARBA00022517"/>
    </source>
</evidence>
<dbReference type="GO" id="GO:0034399">
    <property type="term" value="C:nuclear periphery"/>
    <property type="evidence" value="ECO:0007669"/>
    <property type="project" value="TreeGrafter"/>
</dbReference>
<dbReference type="PANTHER" id="PTHR13028">
    <property type="entry name" value="RRNA PROCESSING PROTEIN EBNA1-BINDING PROTEIN-RELATED"/>
    <property type="match status" value="1"/>
</dbReference>
<evidence type="ECO:0000256" key="5">
    <source>
        <dbReference type="ARBA" id="ARBA00023242"/>
    </source>
</evidence>
<comment type="similarity">
    <text evidence="2">Belongs to the EBP2 family.</text>
</comment>
<name>A0A8B8UUS1_SACPA</name>
<dbReference type="KEGG" id="spao:SPAR_K00480"/>
<dbReference type="GO" id="GO:0006364">
    <property type="term" value="P:rRNA processing"/>
    <property type="evidence" value="ECO:0007669"/>
    <property type="project" value="TreeGrafter"/>
</dbReference>
<evidence type="ECO:0000256" key="1">
    <source>
        <dbReference type="ARBA" id="ARBA00004604"/>
    </source>
</evidence>
<dbReference type="Pfam" id="PF05890">
    <property type="entry name" value="Ebp2"/>
    <property type="match status" value="1"/>
</dbReference>
<feature type="coiled-coil region" evidence="6">
    <location>
        <begin position="291"/>
        <end position="341"/>
    </location>
</feature>
<reference evidence="8" key="4">
    <citation type="submission" date="2025-08" db="UniProtKB">
        <authorList>
            <consortium name="RefSeq"/>
        </authorList>
    </citation>
    <scope>IDENTIFICATION</scope>
    <source>
        <strain evidence="8">CBS432</strain>
    </source>
</reference>
<organism evidence="8">
    <name type="scientific">Saccharomyces paradoxus</name>
    <name type="common">Yeast</name>
    <name type="synonym">Saccharomyces douglasii</name>
    <dbReference type="NCBI Taxonomy" id="27291"/>
    <lineage>
        <taxon>Eukaryota</taxon>
        <taxon>Fungi</taxon>
        <taxon>Dikarya</taxon>
        <taxon>Ascomycota</taxon>
        <taxon>Saccharomycotina</taxon>
        <taxon>Saccharomycetes</taxon>
        <taxon>Saccharomycetales</taxon>
        <taxon>Saccharomycetaceae</taxon>
        <taxon>Saccharomyces</taxon>
    </lineage>
</organism>
<reference evidence="8" key="3">
    <citation type="submission" date="2025-07" db="EMBL/GenBank/DDBJ databases">
        <authorList>
            <consortium name="NCBI Genome Project"/>
        </authorList>
    </citation>
    <scope>NUCLEOTIDE SEQUENCE</scope>
    <source>
        <strain evidence="8">CBS432</strain>
    </source>
</reference>
<dbReference type="GO" id="GO:0005730">
    <property type="term" value="C:nucleolus"/>
    <property type="evidence" value="ECO:0007669"/>
    <property type="project" value="UniProtKB-SubCell"/>
</dbReference>
<feature type="compositionally biased region" description="Basic and acidic residues" evidence="7">
    <location>
        <begin position="123"/>
        <end position="136"/>
    </location>
</feature>
<keyword evidence="3" id="KW-0690">Ribosome biogenesis</keyword>
<feature type="region of interest" description="Disordered" evidence="7">
    <location>
        <begin position="53"/>
        <end position="188"/>
    </location>
</feature>
<sequence length="425" mass="49057">MAKGFKLKELLSHQKEIEKADKLENDLKKKKSQELKKEEPTIVSATDLKKLDKQEKKVGAKKEVATATATEGYQSQALSKKEKRKLKKELKKTQEDVAIKAQKDKFGDKDESGDDEEEEGEDEGRLDLEKLAKSDSESEDESESENDSEQQEDADIVAEEEEEEEKEEEQDVPLSDVEFDSDADVVPHHKLTINNTKAMKHALERVQLPWKKHSFQEHQSITSETNTDEQIKDIYDDTERELAFYKQSLDAVLVARDELKGLKVAFKRPLDYFAEMVKSDEHMDKIKGKLIEEASDKKAREEARRQRQLKKFGKQVQNATLQKRQLEKRETLDKIKSLKNKRKHNEIDHSEFNVGVEEEVEEKRSDRGRPNGKRAAKNAKYGQGGMKRFKRKNDATSSADVSGFSSKKMKGKTNRRGKSRRTRRF</sequence>
<feature type="compositionally biased region" description="Basic and acidic residues" evidence="7">
    <location>
        <begin position="53"/>
        <end position="64"/>
    </location>
</feature>
<keyword evidence="5" id="KW-0539">Nucleus</keyword>
<dbReference type="GO" id="GO:0042273">
    <property type="term" value="P:ribosomal large subunit biogenesis"/>
    <property type="evidence" value="ECO:0007669"/>
    <property type="project" value="TreeGrafter"/>
</dbReference>
<evidence type="ECO:0000313" key="8">
    <source>
        <dbReference type="RefSeq" id="XP_033767463.1"/>
    </source>
</evidence>
<feature type="region of interest" description="Disordered" evidence="7">
    <location>
        <begin position="344"/>
        <end position="425"/>
    </location>
</feature>
<comment type="subcellular location">
    <subcellularLocation>
        <location evidence="1">Nucleus</location>
        <location evidence="1">Nucleolus</location>
    </subcellularLocation>
</comment>
<protein>
    <submittedName>
        <fullName evidence="8">Ebp2p</fullName>
    </submittedName>
</protein>
<evidence type="ECO:0000256" key="4">
    <source>
        <dbReference type="ARBA" id="ARBA00023054"/>
    </source>
</evidence>
<evidence type="ECO:0000256" key="2">
    <source>
        <dbReference type="ARBA" id="ARBA00007336"/>
    </source>
</evidence>
<dbReference type="PANTHER" id="PTHR13028:SF0">
    <property type="entry name" value="RRNA-PROCESSING PROTEIN EBP2-RELATED"/>
    <property type="match status" value="1"/>
</dbReference>
<feature type="compositionally biased region" description="Basic residues" evidence="7">
    <location>
        <begin position="81"/>
        <end position="90"/>
    </location>
</feature>
<feature type="compositionally biased region" description="Polar residues" evidence="7">
    <location>
        <begin position="395"/>
        <end position="405"/>
    </location>
</feature>
<keyword evidence="4 6" id="KW-0175">Coiled coil</keyword>
<dbReference type="RefSeq" id="XP_033767463.1">
    <property type="nucleotide sequence ID" value="XM_033911572.1"/>
</dbReference>
<accession>A0A8B8UUS1</accession>
<dbReference type="VEuPathDB" id="FungiDB:SPAR_K00480"/>
<reference evidence="8" key="2">
    <citation type="submission" date="2020-01" db="EMBL/GenBank/DDBJ databases">
        <title>Population-level Yeast Reference Genomes.</title>
        <authorList>
            <person name="Yue J.-X."/>
        </authorList>
    </citation>
    <scope>NUCLEOTIDE SEQUENCE</scope>
    <source>
        <strain evidence="8">CBS432</strain>
    </source>
</reference>
<gene>
    <name evidence="8" type="primary">EBP2</name>
    <name evidence="8" type="ORF">SPAR_K00480</name>
</gene>
<dbReference type="OrthoDB" id="443772at2759"/>